<keyword evidence="2 4" id="KW-0863">Zinc-finger</keyword>
<dbReference type="GO" id="GO:0008270">
    <property type="term" value="F:zinc ion binding"/>
    <property type="evidence" value="ECO:0007669"/>
    <property type="project" value="UniProtKB-UniRule"/>
</dbReference>
<evidence type="ECO:0000256" key="4">
    <source>
        <dbReference type="PROSITE-ProRule" id="PRU00134"/>
    </source>
</evidence>
<dbReference type="Gene3D" id="6.10.140.2220">
    <property type="match status" value="1"/>
</dbReference>
<keyword evidence="1" id="KW-0479">Metal-binding</keyword>
<accession>A0A9P1FMV1</accession>
<dbReference type="EMBL" id="CAMXCT030000657">
    <property type="protein sequence ID" value="CAL4769038.1"/>
    <property type="molecule type" value="Genomic_DNA"/>
</dbReference>
<dbReference type="PROSITE" id="PS50865">
    <property type="entry name" value="ZF_MYND_2"/>
    <property type="match status" value="1"/>
</dbReference>
<reference evidence="8 9" key="2">
    <citation type="submission" date="2024-05" db="EMBL/GenBank/DDBJ databases">
        <authorList>
            <person name="Chen Y."/>
            <person name="Shah S."/>
            <person name="Dougan E. K."/>
            <person name="Thang M."/>
            <person name="Chan C."/>
        </authorList>
    </citation>
    <scope>NUCLEOTIDE SEQUENCE [LARGE SCALE GENOMIC DNA]</scope>
</reference>
<dbReference type="PANTHER" id="PTHR28069">
    <property type="entry name" value="GH20023P"/>
    <property type="match status" value="1"/>
</dbReference>
<dbReference type="InterPro" id="IPR046824">
    <property type="entry name" value="Mss51-like_C"/>
</dbReference>
<gene>
    <name evidence="7" type="ORF">C1SCF055_LOCUS9487</name>
</gene>
<evidence type="ECO:0000256" key="1">
    <source>
        <dbReference type="ARBA" id="ARBA00022723"/>
    </source>
</evidence>
<protein>
    <submittedName>
        <fullName evidence="8">MYND-type domain-containing protein</fullName>
    </submittedName>
</protein>
<dbReference type="InterPro" id="IPR002893">
    <property type="entry name" value="Znf_MYND"/>
</dbReference>
<comment type="caution">
    <text evidence="7">The sequence shown here is derived from an EMBL/GenBank/DDBJ whole genome shotgun (WGS) entry which is preliminary data.</text>
</comment>
<dbReference type="Proteomes" id="UP001152797">
    <property type="component" value="Unassembled WGS sequence"/>
</dbReference>
<feature type="domain" description="HIT-type" evidence="6">
    <location>
        <begin position="13"/>
        <end position="49"/>
    </location>
</feature>
<dbReference type="SUPFAM" id="SSF144232">
    <property type="entry name" value="HIT/MYND zinc finger-like"/>
    <property type="match status" value="1"/>
</dbReference>
<dbReference type="EMBL" id="CAMXCT010000657">
    <property type="protein sequence ID" value="CAI3981726.1"/>
    <property type="molecule type" value="Genomic_DNA"/>
</dbReference>
<evidence type="ECO:0000313" key="7">
    <source>
        <dbReference type="EMBL" id="CAI3981726.1"/>
    </source>
</evidence>
<sequence length="555" mass="63332">MAWFGESQEELCCIACGASSSSWRCSRCKVPYCSAECQQGNWKKHRELCAGKSDLRPELRVQNLAGWKAFNFRGDQLVKLKHRECFGLALLEALEKMPANWRLKPINGRCVVWILGARDGIEKRQVLEGGWHRLLSSLDVGWDIVLIGPEMEEDKAVLVHNGTRVYTFSVMFHDAELPDHLQRPSFVCAFNSGLGASVPLHMKSWIPTLVQLLSHGWPLLLTCFGLHEARLEASLLEALEADFTRHAEGSFGHVLEADKPLSVCNAMFSWVRGSKLEKEQLLVAQDSVQKQLEACQLFQFMKEVRSHILILSDPNGSAHVGWAEMYDGRFIPALKTALEEDDDENGGIQQIVRCAMKTVVAACEVPCAARLFRYLGLEALKRFKHWAETKAWTKHQWVSDEVLGWVDSAFQWMQQTPAFASLEAMSEDQMEIPFNARLEVRRPCELLREPCRTSRVETRLGKGQTLHAQALKGLWVRVQFRESSCWLHGYSETDGHACDITYWDFTRLSFPNKKWALRMVSPACLFPAVYYQETSEIIQKLLCILVLKKRRFLWG</sequence>
<reference evidence="7" key="1">
    <citation type="submission" date="2022-10" db="EMBL/GenBank/DDBJ databases">
        <authorList>
            <person name="Chen Y."/>
            <person name="Dougan E. K."/>
            <person name="Chan C."/>
            <person name="Rhodes N."/>
            <person name="Thang M."/>
        </authorList>
    </citation>
    <scope>NUCLEOTIDE SEQUENCE</scope>
</reference>
<evidence type="ECO:0000259" key="6">
    <source>
        <dbReference type="PROSITE" id="PS51083"/>
    </source>
</evidence>
<dbReference type="AlphaFoldDB" id="A0A9P1FMV1"/>
<proteinExistence type="predicted"/>
<dbReference type="PROSITE" id="PS51083">
    <property type="entry name" value="ZF_HIT"/>
    <property type="match status" value="1"/>
</dbReference>
<evidence type="ECO:0000313" key="9">
    <source>
        <dbReference type="Proteomes" id="UP001152797"/>
    </source>
</evidence>
<keyword evidence="3" id="KW-0862">Zinc</keyword>
<dbReference type="Pfam" id="PF01753">
    <property type="entry name" value="zf-MYND"/>
    <property type="match status" value="1"/>
</dbReference>
<dbReference type="InterPro" id="IPR007529">
    <property type="entry name" value="Znf_HIT"/>
</dbReference>
<evidence type="ECO:0000256" key="2">
    <source>
        <dbReference type="ARBA" id="ARBA00022771"/>
    </source>
</evidence>
<dbReference type="Pfam" id="PF20179">
    <property type="entry name" value="MSS51_C"/>
    <property type="match status" value="1"/>
</dbReference>
<dbReference type="PANTHER" id="PTHR28069:SF1">
    <property type="entry name" value="PROTEIN MSS51, MITOCHONDRIAL"/>
    <property type="match status" value="1"/>
</dbReference>
<organism evidence="7">
    <name type="scientific">Cladocopium goreaui</name>
    <dbReference type="NCBI Taxonomy" id="2562237"/>
    <lineage>
        <taxon>Eukaryota</taxon>
        <taxon>Sar</taxon>
        <taxon>Alveolata</taxon>
        <taxon>Dinophyceae</taxon>
        <taxon>Suessiales</taxon>
        <taxon>Symbiodiniaceae</taxon>
        <taxon>Cladocopium</taxon>
    </lineage>
</organism>
<name>A0A9P1FMV1_9DINO</name>
<feature type="domain" description="MYND-type" evidence="5">
    <location>
        <begin position="13"/>
        <end position="49"/>
    </location>
</feature>
<keyword evidence="9" id="KW-1185">Reference proteome</keyword>
<evidence type="ECO:0000313" key="8">
    <source>
        <dbReference type="EMBL" id="CAL4769038.1"/>
    </source>
</evidence>
<evidence type="ECO:0000259" key="5">
    <source>
        <dbReference type="PROSITE" id="PS50865"/>
    </source>
</evidence>
<dbReference type="EMBL" id="CAMXCT020000657">
    <property type="protein sequence ID" value="CAL1135101.1"/>
    <property type="molecule type" value="Genomic_DNA"/>
</dbReference>
<evidence type="ECO:0000256" key="3">
    <source>
        <dbReference type="ARBA" id="ARBA00022833"/>
    </source>
</evidence>
<dbReference type="OrthoDB" id="426713at2759"/>